<dbReference type="GO" id="GO:0009088">
    <property type="term" value="P:threonine biosynthetic process"/>
    <property type="evidence" value="ECO:0007669"/>
    <property type="project" value="UniProtKB-UniPathway"/>
</dbReference>
<dbReference type="UniPathway" id="UPA00051">
    <property type="reaction ID" value="UER00462"/>
</dbReference>
<dbReference type="UniPathway" id="UPA00034">
    <property type="reaction ID" value="UER00015"/>
</dbReference>
<evidence type="ECO:0000256" key="3">
    <source>
        <dbReference type="ARBA" id="ARBA00022741"/>
    </source>
</evidence>
<dbReference type="EMBL" id="DUGH01000084">
    <property type="protein sequence ID" value="HIH16440.1"/>
    <property type="molecule type" value="Genomic_DNA"/>
</dbReference>
<comment type="pathway">
    <text evidence="8">Amino-acid biosynthesis; L-threonine biosynthesis; L-threonine from L-aspartate: step 1/5.</text>
</comment>
<dbReference type="InterPro" id="IPR045865">
    <property type="entry name" value="ACT-like_dom_sf"/>
</dbReference>
<dbReference type="GO" id="GO:0009090">
    <property type="term" value="P:homoserine biosynthetic process"/>
    <property type="evidence" value="ECO:0007669"/>
    <property type="project" value="TreeGrafter"/>
</dbReference>
<proteinExistence type="inferred from homology"/>
<comment type="pathway">
    <text evidence="8">Amino-acid biosynthesis; L-methionine biosynthesis via de novo pathway; L-homoserine from L-aspartate: step 1/3.</text>
</comment>
<evidence type="ECO:0000256" key="6">
    <source>
        <dbReference type="ARBA" id="ARBA00047872"/>
    </source>
</evidence>
<dbReference type="EC" id="2.7.2.4" evidence="7"/>
<dbReference type="InterPro" id="IPR054352">
    <property type="entry name" value="ACT_Aspartokinase"/>
</dbReference>
<dbReference type="Pfam" id="PF00696">
    <property type="entry name" value="AA_kinase"/>
    <property type="match status" value="1"/>
</dbReference>
<dbReference type="InterPro" id="IPR005260">
    <property type="entry name" value="Asp_kin_monofn"/>
</dbReference>
<dbReference type="PANTHER" id="PTHR21499">
    <property type="entry name" value="ASPARTATE KINASE"/>
    <property type="match status" value="1"/>
</dbReference>
<dbReference type="PIRSF" id="PIRSF000726">
    <property type="entry name" value="Asp_kin"/>
    <property type="match status" value="1"/>
</dbReference>
<comment type="pathway">
    <text evidence="8">Amino-acid biosynthesis; L-lysine biosynthesis via DAP pathway; (S)-tetrahydrodipicolinate from L-aspartate: step 1/4.</text>
</comment>
<dbReference type="Gene3D" id="3.40.1160.10">
    <property type="entry name" value="Acetylglutamate kinase-like"/>
    <property type="match status" value="1"/>
</dbReference>
<evidence type="ECO:0000256" key="7">
    <source>
        <dbReference type="RuleBase" id="RU003448"/>
    </source>
</evidence>
<evidence type="ECO:0000259" key="9">
    <source>
        <dbReference type="PROSITE" id="PS51671"/>
    </source>
</evidence>
<evidence type="ECO:0000313" key="10">
    <source>
        <dbReference type="EMBL" id="HIH16440.1"/>
    </source>
</evidence>
<keyword evidence="5" id="KW-0067">ATP-binding</keyword>
<dbReference type="CDD" id="cd04892">
    <property type="entry name" value="ACT_AK-like_2"/>
    <property type="match status" value="1"/>
</dbReference>
<comment type="caution">
    <text evidence="10">The sequence shown here is derived from an EMBL/GenBank/DDBJ whole genome shotgun (WGS) entry which is preliminary data.</text>
</comment>
<dbReference type="Proteomes" id="UP000678237">
    <property type="component" value="Unassembled WGS sequence"/>
</dbReference>
<dbReference type="Pfam" id="PF22468">
    <property type="entry name" value="ACT_9"/>
    <property type="match status" value="2"/>
</dbReference>
<dbReference type="SUPFAM" id="SSF55021">
    <property type="entry name" value="ACT-like"/>
    <property type="match status" value="2"/>
</dbReference>
<dbReference type="PANTHER" id="PTHR21499:SF59">
    <property type="entry name" value="ASPARTOKINASE"/>
    <property type="match status" value="1"/>
</dbReference>
<keyword evidence="2 7" id="KW-0808">Transferase</keyword>
<evidence type="ECO:0000256" key="8">
    <source>
        <dbReference type="RuleBase" id="RU004249"/>
    </source>
</evidence>
<evidence type="ECO:0000256" key="5">
    <source>
        <dbReference type="ARBA" id="ARBA00022840"/>
    </source>
</evidence>
<dbReference type="GO" id="GO:0005829">
    <property type="term" value="C:cytosol"/>
    <property type="evidence" value="ECO:0007669"/>
    <property type="project" value="TreeGrafter"/>
</dbReference>
<gene>
    <name evidence="10" type="ORF">HA252_03480</name>
    <name evidence="11" type="ORF">J4203_00805</name>
</gene>
<evidence type="ECO:0000256" key="1">
    <source>
        <dbReference type="ARBA" id="ARBA00010122"/>
    </source>
</evidence>
<comment type="catalytic activity">
    <reaction evidence="6 7">
        <text>L-aspartate + ATP = 4-phospho-L-aspartate + ADP</text>
        <dbReference type="Rhea" id="RHEA:23776"/>
        <dbReference type="ChEBI" id="CHEBI:29991"/>
        <dbReference type="ChEBI" id="CHEBI:30616"/>
        <dbReference type="ChEBI" id="CHEBI:57535"/>
        <dbReference type="ChEBI" id="CHEBI:456216"/>
        <dbReference type="EC" id="2.7.2.4"/>
    </reaction>
</comment>
<evidence type="ECO:0000256" key="4">
    <source>
        <dbReference type="ARBA" id="ARBA00022777"/>
    </source>
</evidence>
<dbReference type="FunFam" id="3.30.2130.10:FF:000001">
    <property type="entry name" value="Bifunctional aspartokinase/homoserine dehydrogenase"/>
    <property type="match status" value="1"/>
</dbReference>
<comment type="similarity">
    <text evidence="1 7">Belongs to the aspartokinase family.</text>
</comment>
<dbReference type="Gene3D" id="3.30.2130.10">
    <property type="entry name" value="VC0802-like"/>
    <property type="match status" value="1"/>
</dbReference>
<dbReference type="InterPro" id="IPR001048">
    <property type="entry name" value="Asp/Glu/Uridylate_kinase"/>
</dbReference>
<dbReference type="GO" id="GO:0004072">
    <property type="term" value="F:aspartate kinase activity"/>
    <property type="evidence" value="ECO:0007669"/>
    <property type="project" value="UniProtKB-EC"/>
</dbReference>
<dbReference type="Proteomes" id="UP000564964">
    <property type="component" value="Unassembled WGS sequence"/>
</dbReference>
<keyword evidence="3" id="KW-0547">Nucleotide-binding</keyword>
<reference evidence="12" key="1">
    <citation type="journal article" date="2020" name="bioRxiv">
        <title>A rank-normalized archaeal taxonomy based on genome phylogeny resolves widespread incomplete and uneven classifications.</title>
        <authorList>
            <person name="Rinke C."/>
            <person name="Chuvochina M."/>
            <person name="Mussig A.J."/>
            <person name="Chaumeil P.-A."/>
            <person name="Waite D.W."/>
            <person name="Whitman W.B."/>
            <person name="Parks D.H."/>
            <person name="Hugenholtz P."/>
        </authorList>
    </citation>
    <scope>NUCLEOTIDE SEQUENCE [LARGE SCALE GENOMIC DNA]</scope>
</reference>
<keyword evidence="8" id="KW-0028">Amino-acid biosynthesis</keyword>
<dbReference type="GO" id="GO:0009089">
    <property type="term" value="P:lysine biosynthetic process via diaminopimelate"/>
    <property type="evidence" value="ECO:0007669"/>
    <property type="project" value="UniProtKB-UniPathway"/>
</dbReference>
<organism evidence="10 12">
    <name type="scientific">Candidatus Iainarchaeum sp</name>
    <dbReference type="NCBI Taxonomy" id="3101447"/>
    <lineage>
        <taxon>Archaea</taxon>
        <taxon>Candidatus Iainarchaeota</taxon>
        <taxon>Candidatus Iainarchaeia</taxon>
        <taxon>Candidatus Iainarchaeales</taxon>
        <taxon>Candidatus Iainarchaeaceae</taxon>
        <taxon>Candidatus Iainarchaeum</taxon>
    </lineage>
</organism>
<evidence type="ECO:0000313" key="12">
    <source>
        <dbReference type="Proteomes" id="UP000564964"/>
    </source>
</evidence>
<dbReference type="PROSITE" id="PS51671">
    <property type="entry name" value="ACT"/>
    <property type="match status" value="1"/>
</dbReference>
<dbReference type="UniPathway" id="UPA00050">
    <property type="reaction ID" value="UER00461"/>
</dbReference>
<dbReference type="InterPro" id="IPR036393">
    <property type="entry name" value="AceGlu_kinase-like_sf"/>
</dbReference>
<protein>
    <recommendedName>
        <fullName evidence="7">Aspartokinase</fullName>
        <ecNumber evidence="7">2.7.2.4</ecNumber>
    </recommendedName>
</protein>
<feature type="domain" description="ACT" evidence="9">
    <location>
        <begin position="322"/>
        <end position="395"/>
    </location>
</feature>
<dbReference type="AlphaFoldDB" id="A0A7J4JH22"/>
<evidence type="ECO:0000256" key="2">
    <source>
        <dbReference type="ARBA" id="ARBA00022679"/>
    </source>
</evidence>
<name>A0A7J4JH22_9ARCH</name>
<dbReference type="InterPro" id="IPR002912">
    <property type="entry name" value="ACT_dom"/>
</dbReference>
<dbReference type="InterPro" id="IPR001341">
    <property type="entry name" value="Asp_kinase"/>
</dbReference>
<dbReference type="SUPFAM" id="SSF53633">
    <property type="entry name" value="Carbamate kinase-like"/>
    <property type="match status" value="1"/>
</dbReference>
<evidence type="ECO:0000313" key="11">
    <source>
        <dbReference type="EMBL" id="MBS3062385.1"/>
    </source>
</evidence>
<reference evidence="11" key="3">
    <citation type="submission" date="2021-05" db="EMBL/GenBank/DDBJ databases">
        <title>Protein family content uncovers lineage relationships and bacterial pathway maintenance mechanisms in DPANN archaea.</title>
        <authorList>
            <person name="Castelle C.J."/>
            <person name="Meheust R."/>
            <person name="Jaffe A.L."/>
            <person name="Seitz K."/>
            <person name="Gong X."/>
            <person name="Baker B.J."/>
            <person name="Banfield J.F."/>
        </authorList>
    </citation>
    <scope>NUCLEOTIDE SEQUENCE</scope>
    <source>
        <strain evidence="11">RIFCSPLOWO2_01_FULL_58_19</strain>
    </source>
</reference>
<dbReference type="CDD" id="cd04868">
    <property type="entry name" value="ACT_AK-like"/>
    <property type="match status" value="1"/>
</dbReference>
<dbReference type="NCBIfam" id="TIGR00657">
    <property type="entry name" value="asp_kinases"/>
    <property type="match status" value="1"/>
</dbReference>
<dbReference type="EMBL" id="JAGVWE010000002">
    <property type="protein sequence ID" value="MBS3062385.1"/>
    <property type="molecule type" value="Genomic_DNA"/>
</dbReference>
<reference evidence="11" key="2">
    <citation type="submission" date="2021-03" db="EMBL/GenBank/DDBJ databases">
        <authorList>
            <person name="Jaffe A."/>
        </authorList>
    </citation>
    <scope>NUCLEOTIDE SEQUENCE</scope>
    <source>
        <strain evidence="11">RIFCSPLOWO2_01_FULL_58_19</strain>
    </source>
</reference>
<keyword evidence="4 7" id="KW-0418">Kinase</keyword>
<dbReference type="GO" id="GO:0005524">
    <property type="term" value="F:ATP binding"/>
    <property type="evidence" value="ECO:0007669"/>
    <property type="project" value="UniProtKB-KW"/>
</dbReference>
<accession>A0A7J4JH22</accession>
<sequence>MRTVMKFGGSVLSTAEDFQRLVEIVGPRHRKGEEILLVNSALHGVTDELIQAAEQAVTHTKHVSGFVNRLRRRHENALRLVSSPRIAGRCRAVLAGRLDRLEKALNAINSLQNLAPRTQDLVYTFGERLSAPIMEAYLLDAGVQAKALDADEAGLVTDSSYGKANPRMDLIKRNFKKIGTALKDTIAIITGYFGVDENSNVVCFGRGGSDFSAGIMANAVGANALELWKDIGCFYSADSRTVKGAQRLERLSYDEAEELGYFGAKIIHPKTIPPLKEKNIKALVKNVFKPRECGTLITARPRKTGKTVKAIASKKNIGLITVRSASMVDVPGYLGRLFGLLSEHGIAVDMVSTSEASVSFTIDRKDLLLARKALAGLERESERMRFESDVALIGVIGEALRSTPGIVGKAANCLGKAGINLEAISLGASEIDVLLVVKERHRVQAVQVLHRALVEGKT</sequence>